<dbReference type="PANTHER" id="PTHR30151:SF0">
    <property type="entry name" value="ABC TRANSPORTER PERMEASE PROTEIN MJ0413-RELATED"/>
    <property type="match status" value="1"/>
</dbReference>
<keyword evidence="2 7" id="KW-0813">Transport</keyword>
<accession>A0A2A4ZBM3</accession>
<evidence type="ECO:0000256" key="7">
    <source>
        <dbReference type="RuleBase" id="RU363032"/>
    </source>
</evidence>
<evidence type="ECO:0000256" key="3">
    <source>
        <dbReference type="ARBA" id="ARBA00022475"/>
    </source>
</evidence>
<feature type="transmembrane region" description="Helical" evidence="7">
    <location>
        <begin position="227"/>
        <end position="248"/>
    </location>
</feature>
<dbReference type="Gene3D" id="1.10.3720.10">
    <property type="entry name" value="MetI-like"/>
    <property type="match status" value="1"/>
</dbReference>
<dbReference type="InterPro" id="IPR035906">
    <property type="entry name" value="MetI-like_sf"/>
</dbReference>
<evidence type="ECO:0000256" key="2">
    <source>
        <dbReference type="ARBA" id="ARBA00022448"/>
    </source>
</evidence>
<dbReference type="InterPro" id="IPR000515">
    <property type="entry name" value="MetI-like"/>
</dbReference>
<dbReference type="GO" id="GO:0055085">
    <property type="term" value="P:transmembrane transport"/>
    <property type="evidence" value="ECO:0007669"/>
    <property type="project" value="InterPro"/>
</dbReference>
<feature type="transmembrane region" description="Helical" evidence="7">
    <location>
        <begin position="182"/>
        <end position="207"/>
    </location>
</feature>
<evidence type="ECO:0000259" key="8">
    <source>
        <dbReference type="PROSITE" id="PS50928"/>
    </source>
</evidence>
<feature type="transmembrane region" description="Helical" evidence="7">
    <location>
        <begin position="105"/>
        <end position="125"/>
    </location>
</feature>
<feature type="domain" description="ABC transmembrane type-1" evidence="8">
    <location>
        <begin position="67"/>
        <end position="247"/>
    </location>
</feature>
<proteinExistence type="inferred from homology"/>
<feature type="transmembrane region" description="Helical" evidence="7">
    <location>
        <begin position="12"/>
        <end position="32"/>
    </location>
</feature>
<protein>
    <submittedName>
        <fullName evidence="9">ABC transporter permease</fullName>
    </submittedName>
</protein>
<dbReference type="SUPFAM" id="SSF161098">
    <property type="entry name" value="MetI-like"/>
    <property type="match status" value="1"/>
</dbReference>
<comment type="similarity">
    <text evidence="7">Belongs to the binding-protein-dependent transport system permease family.</text>
</comment>
<reference evidence="9" key="2">
    <citation type="journal article" date="2018" name="ISME J.">
        <title>A dynamic microbial community with high functional redundancy inhabits the cold, oxic subseafloor aquifer.</title>
        <authorList>
            <person name="Tully B.J."/>
            <person name="Wheat C.G."/>
            <person name="Glazer B.T."/>
            <person name="Huber J.A."/>
        </authorList>
    </citation>
    <scope>NUCLEOTIDE SEQUENCE</scope>
    <source>
        <strain evidence="9">NORP83</strain>
    </source>
</reference>
<dbReference type="PANTHER" id="PTHR30151">
    <property type="entry name" value="ALKANE SULFONATE ABC TRANSPORTER-RELATED, MEMBRANE SUBUNIT"/>
    <property type="match status" value="1"/>
</dbReference>
<keyword evidence="3" id="KW-1003">Cell membrane</keyword>
<evidence type="ECO:0000313" key="9">
    <source>
        <dbReference type="EMBL" id="PCJ03916.1"/>
    </source>
</evidence>
<evidence type="ECO:0000256" key="1">
    <source>
        <dbReference type="ARBA" id="ARBA00004651"/>
    </source>
</evidence>
<comment type="caution">
    <text evidence="9">The sequence shown here is derived from an EMBL/GenBank/DDBJ whole genome shotgun (WGS) entry which is preliminary data.</text>
</comment>
<feature type="transmembrane region" description="Helical" evidence="7">
    <location>
        <begin position="74"/>
        <end position="93"/>
    </location>
</feature>
<dbReference type="EMBL" id="NVUS01000001">
    <property type="protein sequence ID" value="PCJ03916.1"/>
    <property type="molecule type" value="Genomic_DNA"/>
</dbReference>
<reference key="1">
    <citation type="submission" date="2017-08" db="EMBL/GenBank/DDBJ databases">
        <title>A dynamic microbial community with high functional redundancy inhabits the cold, oxic subseafloor aquifer.</title>
        <authorList>
            <person name="Tully B.J."/>
            <person name="Wheat C.G."/>
            <person name="Glazer B.T."/>
            <person name="Huber J.A."/>
        </authorList>
    </citation>
    <scope>NUCLEOTIDE SEQUENCE [LARGE SCALE GENOMIC DNA]</scope>
</reference>
<keyword evidence="6 7" id="KW-0472">Membrane</keyword>
<evidence type="ECO:0000256" key="5">
    <source>
        <dbReference type="ARBA" id="ARBA00022989"/>
    </source>
</evidence>
<evidence type="ECO:0000256" key="6">
    <source>
        <dbReference type="ARBA" id="ARBA00023136"/>
    </source>
</evidence>
<keyword evidence="5 7" id="KW-1133">Transmembrane helix</keyword>
<organism evidence="9">
    <name type="scientific">OCS116 cluster bacterium</name>
    <dbReference type="NCBI Taxonomy" id="2030921"/>
    <lineage>
        <taxon>Bacteria</taxon>
        <taxon>Pseudomonadati</taxon>
        <taxon>Pseudomonadota</taxon>
        <taxon>Alphaproteobacteria</taxon>
        <taxon>OCS116 cluster</taxon>
    </lineage>
</organism>
<keyword evidence="4 7" id="KW-0812">Transmembrane</keyword>
<dbReference type="Pfam" id="PF00528">
    <property type="entry name" value="BPD_transp_1"/>
    <property type="match status" value="1"/>
</dbReference>
<dbReference type="CDD" id="cd06261">
    <property type="entry name" value="TM_PBP2"/>
    <property type="match status" value="1"/>
</dbReference>
<dbReference type="AlphaFoldDB" id="A0A2A4ZBM3"/>
<comment type="subcellular location">
    <subcellularLocation>
        <location evidence="1 7">Cell membrane</location>
        <topology evidence="1 7">Multi-pass membrane protein</topology>
    </subcellularLocation>
</comment>
<name>A0A2A4ZBM3_9PROT</name>
<evidence type="ECO:0000256" key="4">
    <source>
        <dbReference type="ARBA" id="ARBA00022692"/>
    </source>
</evidence>
<dbReference type="GO" id="GO:0005886">
    <property type="term" value="C:plasma membrane"/>
    <property type="evidence" value="ECO:0007669"/>
    <property type="project" value="UniProtKB-SubCell"/>
</dbReference>
<feature type="transmembrane region" description="Helical" evidence="7">
    <location>
        <begin position="131"/>
        <end position="149"/>
    </location>
</feature>
<sequence>MQNLNKIFANILTYLWSGWGGAASLFLLLALWEYGHLQMGSLILPSPKQSVTALFYAIAHEDAIYDIIITCKRAFYGFGAGVLLASASGILAGTSMTVSMALRPIVTFIMGVPPIAWIVLALMWFGDDDMTAAFTVFVVVFPIIFASAMQGMRMRSAELDEMADIYQLSLWQKFFHIHMPQIISYLFPAWIVALGMSWKIVVMAELLGTEHGIGAAMAMARVNIDTAATMGWILMIIFILLMIEYLFLEPIKRYVERWKML</sequence>
<dbReference type="PROSITE" id="PS50928">
    <property type="entry name" value="ABC_TM1"/>
    <property type="match status" value="1"/>
</dbReference>
<gene>
    <name evidence="9" type="ORF">COB13_00270</name>
</gene>